<dbReference type="SMART" id="SM00028">
    <property type="entry name" value="TPR"/>
    <property type="match status" value="2"/>
</dbReference>
<keyword evidence="2" id="KW-0175">Coiled coil</keyword>
<dbReference type="EMBL" id="CP013020">
    <property type="protein sequence ID" value="ALK85775.1"/>
    <property type="molecule type" value="Genomic_DNA"/>
</dbReference>
<dbReference type="InterPro" id="IPR019734">
    <property type="entry name" value="TPR_rpt"/>
</dbReference>
<dbReference type="InterPro" id="IPR011659">
    <property type="entry name" value="WD40"/>
</dbReference>
<dbReference type="SUPFAM" id="SSF48452">
    <property type="entry name" value="TPR-like"/>
    <property type="match status" value="1"/>
</dbReference>
<evidence type="ECO:0000313" key="7">
    <source>
        <dbReference type="Proteomes" id="UP000326091"/>
    </source>
</evidence>
<evidence type="ECO:0000256" key="2">
    <source>
        <dbReference type="SAM" id="Coils"/>
    </source>
</evidence>
<evidence type="ECO:0000313" key="5">
    <source>
        <dbReference type="EMBL" id="QEW36283.1"/>
    </source>
</evidence>
<reference evidence="4 6" key="2">
    <citation type="journal article" date="2016" name="Genome Biol. Evol.">
        <title>Extensive mobilome-driven genome diversification in mouse gut-associated Bacteroides vulgatus mpk.</title>
        <authorList>
            <person name="Lange A."/>
            <person name="Beier S."/>
            <person name="Steimle A."/>
            <person name="Autenrieth I.B."/>
            <person name="Huson D.H."/>
            <person name="Frick J.S."/>
        </authorList>
    </citation>
    <scope>NUCLEOTIDE SEQUENCE [LARGE SCALE GENOMIC DNA]</scope>
    <source>
        <strain evidence="4">Mpk</strain>
        <strain evidence="6">mpk</strain>
    </source>
</reference>
<evidence type="ECO:0000256" key="3">
    <source>
        <dbReference type="SAM" id="SignalP"/>
    </source>
</evidence>
<dbReference type="EMBL" id="CP043529">
    <property type="protein sequence ID" value="QEW36283.1"/>
    <property type="molecule type" value="Genomic_DNA"/>
</dbReference>
<keyword evidence="3" id="KW-0732">Signal</keyword>
<reference evidence="6" key="1">
    <citation type="submission" date="2015-10" db="EMBL/GenBank/DDBJ databases">
        <title>Extensive mobilome-driven genome diversification in gut-associated Bacteroides vulgatus mpk.</title>
        <authorList>
            <person name="Beier S."/>
            <person name="Lange A."/>
            <person name="Huson D.H."/>
            <person name="Frick J.-S."/>
            <person name="Autenrieth I.B."/>
        </authorList>
    </citation>
    <scope>NUCLEOTIDE SEQUENCE [LARGE SCALE GENOMIC DNA]</scope>
    <source>
        <strain evidence="6">mpk</strain>
    </source>
</reference>
<sequence length="480" mass="55483">MNLNNTDYKLTMYKKYIIGLFTLCCAGNAAAQSLAQAKQLFLNGEFEQAKPAFQKLVKQAPSNANYNYWYGACCYETGEKKEAQPYLEKSAARKVIDAYRYLGKLYYDIYRFDDAVDNYEQHIEWLEKKKRPTEMAEAELEQIKQAARMIKGVENITVIDSFVVDKNDFLKAYKISRESGALYHDPAISGTVYQTEMGNKVLYGNQSTDGKMQLYSRIRLLDGWSEPEPLTSLNEQGNVNYPFLMSDGITLYYASDGEGSLGGYDIFVTRYDSENSNYLRPDNIGMPFNSPANDYMYAIDEFNNIGWFASDRYQPDNKVCIYVFVPNSSKEVYNYESTDEQIIINAASLRSIRTTWKDEEKVRTGKQRLAAIMYAKESGEQQKDFTLIIDDSAVYHTLNDFRSAEARKLYQQRIQKQKDYDNLKKNLDDKREQYAQGNSARKKNLTPAILELEKRTEQLLKEMAQLDISVRNEEIKKLKH</sequence>
<dbReference type="Gene3D" id="1.25.40.10">
    <property type="entry name" value="Tetratricopeptide repeat domain"/>
    <property type="match status" value="2"/>
</dbReference>
<accession>A0A0P0M4B1</accession>
<evidence type="ECO:0000256" key="1">
    <source>
        <dbReference type="PROSITE-ProRule" id="PRU00339"/>
    </source>
</evidence>
<evidence type="ECO:0000313" key="4">
    <source>
        <dbReference type="EMBL" id="ALK85775.1"/>
    </source>
</evidence>
<gene>
    <name evidence="4" type="ORF">BvMPK_3205</name>
    <name evidence="5" type="ORF">VIC01_01814</name>
</gene>
<dbReference type="Pfam" id="PF13432">
    <property type="entry name" value="TPR_16"/>
    <property type="match status" value="1"/>
</dbReference>
<keyword evidence="1" id="KW-0802">TPR repeat</keyword>
<feature type="repeat" description="TPR" evidence="1">
    <location>
        <begin position="96"/>
        <end position="129"/>
    </location>
</feature>
<dbReference type="AlphaFoldDB" id="A0A0P0M4B1"/>
<dbReference type="Proteomes" id="UP000326091">
    <property type="component" value="Chromosome"/>
</dbReference>
<organism evidence="4 6">
    <name type="scientific">Phocaeicola vulgatus</name>
    <name type="common">Bacteroides vulgatus</name>
    <dbReference type="NCBI Taxonomy" id="821"/>
    <lineage>
        <taxon>Bacteria</taxon>
        <taxon>Pseudomonadati</taxon>
        <taxon>Bacteroidota</taxon>
        <taxon>Bacteroidia</taxon>
        <taxon>Bacteroidales</taxon>
        <taxon>Bacteroidaceae</taxon>
        <taxon>Phocaeicola</taxon>
    </lineage>
</organism>
<proteinExistence type="predicted"/>
<evidence type="ECO:0000313" key="6">
    <source>
        <dbReference type="Proteomes" id="UP000061587"/>
    </source>
</evidence>
<dbReference type="PATRIC" id="fig|821.40.peg.3846"/>
<feature type="coiled-coil region" evidence="2">
    <location>
        <begin position="406"/>
        <end position="469"/>
    </location>
</feature>
<dbReference type="Proteomes" id="UP000061587">
    <property type="component" value="Chromosome"/>
</dbReference>
<feature type="signal peptide" evidence="3">
    <location>
        <begin position="1"/>
        <end position="31"/>
    </location>
</feature>
<name>A0A0P0M4B1_PHOVU</name>
<dbReference type="Pfam" id="PF07676">
    <property type="entry name" value="PD40"/>
    <property type="match status" value="1"/>
</dbReference>
<reference evidence="5 7" key="3">
    <citation type="submission" date="2019-09" db="EMBL/GenBank/DDBJ databases">
        <title>Commensal-derived Metabolites Govern Vibrio cholerae Pathogenesis in Host.</title>
        <authorList>
            <person name="Yoon S.S."/>
            <person name="Yoon M.Y."/>
        </authorList>
    </citation>
    <scope>NUCLEOTIDE SEQUENCE [LARGE SCALE GENOMIC DNA]</scope>
    <source>
        <strain evidence="5 7">VIC01</strain>
    </source>
</reference>
<dbReference type="PROSITE" id="PS50005">
    <property type="entry name" value="TPR"/>
    <property type="match status" value="1"/>
</dbReference>
<protein>
    <submittedName>
        <fullName evidence="4">Uncharacterized protein</fullName>
    </submittedName>
</protein>
<feature type="chain" id="PRO_5014236062" evidence="3">
    <location>
        <begin position="32"/>
        <end position="480"/>
    </location>
</feature>
<dbReference type="InterPro" id="IPR011990">
    <property type="entry name" value="TPR-like_helical_dom_sf"/>
</dbReference>